<comment type="caution">
    <text evidence="2">The sequence shown here is derived from an EMBL/GenBank/DDBJ whole genome shotgun (WGS) entry which is preliminary data.</text>
</comment>
<gene>
    <name evidence="2" type="ORF">O181_041660</name>
</gene>
<feature type="compositionally biased region" description="Pro residues" evidence="1">
    <location>
        <begin position="176"/>
        <end position="190"/>
    </location>
</feature>
<sequence>MGFKCQSKFSLSSLTHFSSRNNTNHFSLPIEQNTPNPLHQDTPVPCNPCQQTPWQPTPSPSGTQWSEDLFCSKQKAIPFLILSFDSSELALPPFVEPSQYNEPPIPGSSPSLNPHEDLSACEPEPEVALKHSLEEPFVIIYNMPFGSPPPPPPCLILNPSPPVPSSSTPTTDPSPETLPLPPRTQPPSPLIPTMGLGRNLPTYNQP</sequence>
<organism evidence="2 3">
    <name type="scientific">Austropuccinia psidii MF-1</name>
    <dbReference type="NCBI Taxonomy" id="1389203"/>
    <lineage>
        <taxon>Eukaryota</taxon>
        <taxon>Fungi</taxon>
        <taxon>Dikarya</taxon>
        <taxon>Basidiomycota</taxon>
        <taxon>Pucciniomycotina</taxon>
        <taxon>Pucciniomycetes</taxon>
        <taxon>Pucciniales</taxon>
        <taxon>Sphaerophragmiaceae</taxon>
        <taxon>Austropuccinia</taxon>
    </lineage>
</organism>
<evidence type="ECO:0000256" key="1">
    <source>
        <dbReference type="SAM" id="MobiDB-lite"/>
    </source>
</evidence>
<dbReference type="AlphaFoldDB" id="A0A9Q3DF99"/>
<proteinExistence type="predicted"/>
<feature type="region of interest" description="Disordered" evidence="1">
    <location>
        <begin position="98"/>
        <end position="119"/>
    </location>
</feature>
<name>A0A9Q3DF99_9BASI</name>
<evidence type="ECO:0000313" key="2">
    <source>
        <dbReference type="EMBL" id="MBW0501945.1"/>
    </source>
</evidence>
<keyword evidence="3" id="KW-1185">Reference proteome</keyword>
<feature type="region of interest" description="Disordered" evidence="1">
    <location>
        <begin position="150"/>
        <end position="206"/>
    </location>
</feature>
<dbReference type="EMBL" id="AVOT02016584">
    <property type="protein sequence ID" value="MBW0501945.1"/>
    <property type="molecule type" value="Genomic_DNA"/>
</dbReference>
<dbReference type="Proteomes" id="UP000765509">
    <property type="component" value="Unassembled WGS sequence"/>
</dbReference>
<evidence type="ECO:0000313" key="3">
    <source>
        <dbReference type="Proteomes" id="UP000765509"/>
    </source>
</evidence>
<reference evidence="2" key="1">
    <citation type="submission" date="2021-03" db="EMBL/GenBank/DDBJ databases">
        <title>Draft genome sequence of rust myrtle Austropuccinia psidii MF-1, a brazilian biotype.</title>
        <authorList>
            <person name="Quecine M.C."/>
            <person name="Pachon D.M.R."/>
            <person name="Bonatelli M.L."/>
            <person name="Correr F.H."/>
            <person name="Franceschini L.M."/>
            <person name="Leite T.F."/>
            <person name="Margarido G.R.A."/>
            <person name="Almeida C.A."/>
            <person name="Ferrarezi J.A."/>
            <person name="Labate C.A."/>
        </authorList>
    </citation>
    <scope>NUCLEOTIDE SEQUENCE</scope>
    <source>
        <strain evidence="2">MF-1</strain>
    </source>
</reference>
<feature type="compositionally biased region" description="Low complexity" evidence="1">
    <location>
        <begin position="165"/>
        <end position="175"/>
    </location>
</feature>
<protein>
    <submittedName>
        <fullName evidence="2">Uncharacterized protein</fullName>
    </submittedName>
</protein>
<accession>A0A9Q3DF99</accession>
<feature type="compositionally biased region" description="Pro residues" evidence="1">
    <location>
        <begin position="150"/>
        <end position="164"/>
    </location>
</feature>